<evidence type="ECO:0000313" key="1">
    <source>
        <dbReference type="EMBL" id="PJE50947.1"/>
    </source>
</evidence>
<reference evidence="1 2" key="1">
    <citation type="submission" date="2017-09" db="EMBL/GenBank/DDBJ databases">
        <title>Depth-based differentiation of microbial function through sediment-hosted aquifers and enrichment of novel symbionts in the deep terrestrial subsurface.</title>
        <authorList>
            <person name="Probst A.J."/>
            <person name="Ladd B."/>
            <person name="Jarett J.K."/>
            <person name="Geller-Mcgrath D.E."/>
            <person name="Sieber C.M."/>
            <person name="Emerson J.B."/>
            <person name="Anantharaman K."/>
            <person name="Thomas B.C."/>
            <person name="Malmstrom R."/>
            <person name="Stieglmeier M."/>
            <person name="Klingl A."/>
            <person name="Woyke T."/>
            <person name="Ryan C.M."/>
            <person name="Banfield J.F."/>
        </authorList>
    </citation>
    <scope>NUCLEOTIDE SEQUENCE [LARGE SCALE GENOMIC DNA]</scope>
    <source>
        <strain evidence="1">CG10_big_fil_rev_8_21_14_0_10_36_16</strain>
    </source>
</reference>
<name>A0A2J0Q796_9BACT</name>
<accession>A0A2J0Q796</accession>
<gene>
    <name evidence="1" type="ORF">COV29_01565</name>
</gene>
<organism evidence="1 2">
    <name type="scientific">Candidatus Yanofskybacteria bacterium CG10_big_fil_rev_8_21_14_0_10_36_16</name>
    <dbReference type="NCBI Taxonomy" id="1975096"/>
    <lineage>
        <taxon>Bacteria</taxon>
        <taxon>Candidatus Yanofskyibacteriota</taxon>
    </lineage>
</organism>
<comment type="caution">
    <text evidence="1">The sequence shown here is derived from an EMBL/GenBank/DDBJ whole genome shotgun (WGS) entry which is preliminary data.</text>
</comment>
<proteinExistence type="predicted"/>
<protein>
    <submittedName>
        <fullName evidence="1">Uncharacterized protein</fullName>
    </submittedName>
</protein>
<evidence type="ECO:0000313" key="2">
    <source>
        <dbReference type="Proteomes" id="UP000228496"/>
    </source>
</evidence>
<dbReference type="AlphaFoldDB" id="A0A2J0Q796"/>
<sequence>MSWINPANAQPTGYNPKARVSGFIQKFGQLGEVALGAWNAVDPLRCCHCPDEYLGYARRFVEGVVRVIPSEWPNHPDLVEELVRRSFYPTQVVNHTGLGHPWVTAEDIKSIAQHIAGRVEQLGGMEDLLPES</sequence>
<dbReference type="EMBL" id="PCXQ01000004">
    <property type="protein sequence ID" value="PJE50947.1"/>
    <property type="molecule type" value="Genomic_DNA"/>
</dbReference>
<dbReference type="Proteomes" id="UP000228496">
    <property type="component" value="Unassembled WGS sequence"/>
</dbReference>